<sequence length="138" mass="15979">MKLHPLSRNLRRNCFLIKLMQMNILIDCGLYTSYFLEFPPRDIIGSKAQQHASVSVEVSSNISDHSDHTSSSNDAILENKENDKKRLETPEFSSIDWNIIDFIFITNYNHMLALPYITEYTNFKGKIYATEPTVLFGR</sequence>
<feature type="region of interest" description="Disordered" evidence="3">
    <location>
        <begin position="59"/>
        <end position="80"/>
    </location>
</feature>
<reference evidence="4 5" key="2">
    <citation type="journal article" date="2018" name="New Phytol.">
        <title>High intraspecific genome diversity in the model arbuscular mycorrhizal symbiont Rhizophagus irregularis.</title>
        <authorList>
            <person name="Chen E.C.H."/>
            <person name="Morin E."/>
            <person name="Beaudet D."/>
            <person name="Noel J."/>
            <person name="Yildirir G."/>
            <person name="Ndikumana S."/>
            <person name="Charron P."/>
            <person name="St-Onge C."/>
            <person name="Giorgi J."/>
            <person name="Kruger M."/>
            <person name="Marton T."/>
            <person name="Ropars J."/>
            <person name="Grigoriev I.V."/>
            <person name="Hainaut M."/>
            <person name="Henrissat B."/>
            <person name="Roux C."/>
            <person name="Martin F."/>
            <person name="Corradi N."/>
        </authorList>
    </citation>
    <scope>NUCLEOTIDE SEQUENCE [LARGE SCALE GENOMIC DNA]</scope>
    <source>
        <strain evidence="4 5">DAOM 197198</strain>
    </source>
</reference>
<evidence type="ECO:0000256" key="3">
    <source>
        <dbReference type="SAM" id="MobiDB-lite"/>
    </source>
</evidence>
<name>A0A2P4QQM5_RHIID</name>
<dbReference type="VEuPathDB" id="FungiDB:RhiirFUN_012682"/>
<organism evidence="4 5">
    <name type="scientific">Rhizophagus irregularis (strain DAOM 181602 / DAOM 197198 / MUCL 43194)</name>
    <name type="common">Arbuscular mycorrhizal fungus</name>
    <name type="synonym">Glomus intraradices</name>
    <dbReference type="NCBI Taxonomy" id="747089"/>
    <lineage>
        <taxon>Eukaryota</taxon>
        <taxon>Fungi</taxon>
        <taxon>Fungi incertae sedis</taxon>
        <taxon>Mucoromycota</taxon>
        <taxon>Glomeromycotina</taxon>
        <taxon>Glomeromycetes</taxon>
        <taxon>Glomerales</taxon>
        <taxon>Glomeraceae</taxon>
        <taxon>Rhizophagus</taxon>
    </lineage>
</organism>
<evidence type="ECO:0000256" key="1">
    <source>
        <dbReference type="ARBA" id="ARBA00004123"/>
    </source>
</evidence>
<gene>
    <name evidence="4" type="ORF">GLOIN_2v1869363</name>
</gene>
<dbReference type="InterPro" id="IPR036866">
    <property type="entry name" value="RibonucZ/Hydroxyglut_hydro"/>
</dbReference>
<dbReference type="GO" id="GO:0034472">
    <property type="term" value="P:snRNA 3'-end processing"/>
    <property type="evidence" value="ECO:0007669"/>
    <property type="project" value="TreeGrafter"/>
</dbReference>
<evidence type="ECO:0000313" key="4">
    <source>
        <dbReference type="EMBL" id="POG79912.1"/>
    </source>
</evidence>
<keyword evidence="5" id="KW-1185">Reference proteome</keyword>
<dbReference type="AlphaFoldDB" id="A0A2P4QQM5"/>
<evidence type="ECO:0000256" key="2">
    <source>
        <dbReference type="ARBA" id="ARBA00023242"/>
    </source>
</evidence>
<dbReference type="Proteomes" id="UP000018888">
    <property type="component" value="Unassembled WGS sequence"/>
</dbReference>
<dbReference type="EMBL" id="AUPC02000021">
    <property type="protein sequence ID" value="POG79912.1"/>
    <property type="molecule type" value="Genomic_DNA"/>
</dbReference>
<dbReference type="PANTHER" id="PTHR46094:SF1">
    <property type="entry name" value="INTEGRATOR COMPLEX SUBUNIT 9"/>
    <property type="match status" value="1"/>
</dbReference>
<dbReference type="GO" id="GO:0032039">
    <property type="term" value="C:integrator complex"/>
    <property type="evidence" value="ECO:0007669"/>
    <property type="project" value="InterPro"/>
</dbReference>
<dbReference type="Gene3D" id="3.60.15.10">
    <property type="entry name" value="Ribonuclease Z/Hydroxyacylglutathione hydrolase-like"/>
    <property type="match status" value="1"/>
</dbReference>
<proteinExistence type="predicted"/>
<comment type="subcellular location">
    <subcellularLocation>
        <location evidence="1">Nucleus</location>
    </subcellularLocation>
</comment>
<accession>A0A2P4QQM5</accession>
<dbReference type="PANTHER" id="PTHR46094">
    <property type="entry name" value="INTEGRATOR COMPLEX SUBUNIT 9"/>
    <property type="match status" value="1"/>
</dbReference>
<protein>
    <submittedName>
        <fullName evidence="4">Uncharacterized protein</fullName>
    </submittedName>
</protein>
<reference evidence="4 5" key="1">
    <citation type="journal article" date="2013" name="Proc. Natl. Acad. Sci. U.S.A.">
        <title>Genome of an arbuscular mycorrhizal fungus provides insight into the oldest plant symbiosis.</title>
        <authorList>
            <person name="Tisserant E."/>
            <person name="Malbreil M."/>
            <person name="Kuo A."/>
            <person name="Kohler A."/>
            <person name="Symeonidi A."/>
            <person name="Balestrini R."/>
            <person name="Charron P."/>
            <person name="Duensing N."/>
            <person name="Frei Dit Frey N."/>
            <person name="Gianinazzi-Pearson V."/>
            <person name="Gilbert L.B."/>
            <person name="Handa Y."/>
            <person name="Herr J.R."/>
            <person name="Hijri M."/>
            <person name="Koul R."/>
            <person name="Kawaguchi M."/>
            <person name="Krajinski F."/>
            <person name="Lammers P.J."/>
            <person name="Masclaux F.G."/>
            <person name="Murat C."/>
            <person name="Morin E."/>
            <person name="Ndikumana S."/>
            <person name="Pagni M."/>
            <person name="Petitpierre D."/>
            <person name="Requena N."/>
            <person name="Rosikiewicz P."/>
            <person name="Riley R."/>
            <person name="Saito K."/>
            <person name="San Clemente H."/>
            <person name="Shapiro H."/>
            <person name="van Tuinen D."/>
            <person name="Becard G."/>
            <person name="Bonfante P."/>
            <person name="Paszkowski U."/>
            <person name="Shachar-Hill Y.Y."/>
            <person name="Tuskan G.A."/>
            <person name="Young P.W."/>
            <person name="Sanders I.R."/>
            <person name="Henrissat B."/>
            <person name="Rensing S.A."/>
            <person name="Grigoriev I.V."/>
            <person name="Corradi N."/>
            <person name="Roux C."/>
            <person name="Martin F."/>
        </authorList>
    </citation>
    <scope>NUCLEOTIDE SEQUENCE [LARGE SCALE GENOMIC DNA]</scope>
    <source>
        <strain evidence="4 5">DAOM 197198</strain>
    </source>
</reference>
<dbReference type="InterPro" id="IPR027074">
    <property type="entry name" value="Integrator_9su"/>
</dbReference>
<feature type="compositionally biased region" description="Low complexity" evidence="3">
    <location>
        <begin position="59"/>
        <end position="74"/>
    </location>
</feature>
<dbReference type="SUPFAM" id="SSF56281">
    <property type="entry name" value="Metallo-hydrolase/oxidoreductase"/>
    <property type="match status" value="1"/>
</dbReference>
<evidence type="ECO:0000313" key="5">
    <source>
        <dbReference type="Proteomes" id="UP000018888"/>
    </source>
</evidence>
<keyword evidence="2" id="KW-0539">Nucleus</keyword>
<comment type="caution">
    <text evidence="4">The sequence shown here is derived from an EMBL/GenBank/DDBJ whole genome shotgun (WGS) entry which is preliminary data.</text>
</comment>